<sequence length="493" mass="51586">MSAKKKSCFQITSVTQAQVATVGCADDSESLDDPDESRTEDASSEIYEPEVCDRRSSAAIHGALNSVGEGDTAAHRAAPSHQPGGPGPAGGPGQQVTSNTTTTSCSSRFRVIKLDHGTGEPFRRGRWTCTEFYEREPEVGTGRTAEGTRHANEHTPDRDSGLGVSVVVQSSQASDATTTTNTTTNMLDLSTSHTSVHPFEPGNDPGKTPQPAVPPQALLAPGLTQGSHVQISPVTPQAYQTQQTPQLSIGLHMPSQTSMMPEYGQQHLPHAVPMQGDMGMSVPASQSGAPVPNLMEWAGVVSAAVIAPLAPAPSVQIGQYSGVAMTAGQNSPVLSTVGIPVPEQSRRKSDAAASAPLLAPVKESGKPLITEELPLIPNPGVNSLFGIPIPIAIDGDEDSASGVSVVAIDNKIEKAMDLVKSHLMYAVREEVEVLKEQIKELCERNSVLERENAVLKSLANSEQLSQLSAHTATASPPAQTPPTNPPQPSVSSA</sequence>
<feature type="compositionally biased region" description="Basic and acidic residues" evidence="3">
    <location>
        <begin position="146"/>
        <end position="160"/>
    </location>
</feature>
<dbReference type="GO" id="GO:0006357">
    <property type="term" value="P:regulation of transcription by RNA polymerase II"/>
    <property type="evidence" value="ECO:0007669"/>
    <property type="project" value="InterPro"/>
</dbReference>
<gene>
    <name evidence="4" type="ORF">KOW79_006009</name>
</gene>
<feature type="region of interest" description="Disordered" evidence="3">
    <location>
        <begin position="465"/>
        <end position="493"/>
    </location>
</feature>
<dbReference type="InterPro" id="IPR047862">
    <property type="entry name" value="TSC22/BUN_CS"/>
</dbReference>
<dbReference type="AlphaFoldDB" id="A0A9D3NWL9"/>
<evidence type="ECO:0000256" key="1">
    <source>
        <dbReference type="ARBA" id="ARBA00007908"/>
    </source>
</evidence>
<keyword evidence="5" id="KW-1185">Reference proteome</keyword>
<dbReference type="EMBL" id="JAHKSW010000007">
    <property type="protein sequence ID" value="KAG7329787.1"/>
    <property type="molecule type" value="Genomic_DNA"/>
</dbReference>
<accession>A0A9D3NWL9</accession>
<dbReference type="CDD" id="cd21941">
    <property type="entry name" value="ZIP_TSC22D4"/>
    <property type="match status" value="1"/>
</dbReference>
<dbReference type="FunFam" id="1.20.5.490:FF:000002">
    <property type="entry name" value="TSC22 domain family, member 1"/>
    <property type="match status" value="1"/>
</dbReference>
<comment type="similarity">
    <text evidence="1">Belongs to the TSC-22/Dip/Bun family.</text>
</comment>
<organism evidence="4 5">
    <name type="scientific">Hemibagrus wyckioides</name>
    <dbReference type="NCBI Taxonomy" id="337641"/>
    <lineage>
        <taxon>Eukaryota</taxon>
        <taxon>Metazoa</taxon>
        <taxon>Chordata</taxon>
        <taxon>Craniata</taxon>
        <taxon>Vertebrata</taxon>
        <taxon>Euteleostomi</taxon>
        <taxon>Actinopterygii</taxon>
        <taxon>Neopterygii</taxon>
        <taxon>Teleostei</taxon>
        <taxon>Ostariophysi</taxon>
        <taxon>Siluriformes</taxon>
        <taxon>Bagridae</taxon>
        <taxon>Hemibagrus</taxon>
    </lineage>
</organism>
<dbReference type="PANTHER" id="PTHR46894">
    <property type="entry name" value="TSC22 DOMAIN FAMILY PROTEIN 2"/>
    <property type="match status" value="1"/>
</dbReference>
<proteinExistence type="inferred from homology"/>
<feature type="compositionally biased region" description="Acidic residues" evidence="3">
    <location>
        <begin position="26"/>
        <end position="35"/>
    </location>
</feature>
<evidence type="ECO:0000313" key="4">
    <source>
        <dbReference type="EMBL" id="KAG7329787.1"/>
    </source>
</evidence>
<dbReference type="InterPro" id="IPR000580">
    <property type="entry name" value="TSC22/Bun"/>
</dbReference>
<feature type="region of interest" description="Disordered" evidence="3">
    <location>
        <begin position="192"/>
        <end position="211"/>
    </location>
</feature>
<dbReference type="PANTHER" id="PTHR46894:SF1">
    <property type="entry name" value="TSC22 DOMAIN FAMILY PROTEIN 2"/>
    <property type="match status" value="1"/>
</dbReference>
<dbReference type="InterPro" id="IPR053049">
    <property type="entry name" value="TSC22_domain_protein_2"/>
</dbReference>
<dbReference type="Pfam" id="PF01166">
    <property type="entry name" value="TSC22"/>
    <property type="match status" value="1"/>
</dbReference>
<feature type="compositionally biased region" description="Low complexity" evidence="3">
    <location>
        <begin position="94"/>
        <end position="104"/>
    </location>
</feature>
<keyword evidence="2" id="KW-0175">Coiled coil</keyword>
<comment type="caution">
    <text evidence="4">The sequence shown here is derived from an EMBL/GenBank/DDBJ whole genome shotgun (WGS) entry which is preliminary data.</text>
</comment>
<dbReference type="SUPFAM" id="SSF58026">
    <property type="entry name" value="Delta-sleep-inducing peptide immunoreactive peptide"/>
    <property type="match status" value="1"/>
</dbReference>
<name>A0A9D3NWL9_9TELE</name>
<feature type="coiled-coil region" evidence="2">
    <location>
        <begin position="424"/>
        <end position="458"/>
    </location>
</feature>
<reference evidence="4 5" key="1">
    <citation type="submission" date="2021-06" db="EMBL/GenBank/DDBJ databases">
        <title>Chromosome-level genome assembly of the red-tail catfish (Hemibagrus wyckioides).</title>
        <authorList>
            <person name="Shao F."/>
        </authorList>
    </citation>
    <scope>NUCLEOTIDE SEQUENCE [LARGE SCALE GENOMIC DNA]</scope>
    <source>
        <strain evidence="4">EC202008001</strain>
        <tissue evidence="4">Blood</tissue>
    </source>
</reference>
<evidence type="ECO:0000256" key="2">
    <source>
        <dbReference type="SAM" id="Coils"/>
    </source>
</evidence>
<feature type="compositionally biased region" description="Low complexity" evidence="3">
    <location>
        <begin position="468"/>
        <end position="477"/>
    </location>
</feature>
<evidence type="ECO:0000313" key="5">
    <source>
        <dbReference type="Proteomes" id="UP000824219"/>
    </source>
</evidence>
<dbReference type="Proteomes" id="UP000824219">
    <property type="component" value="Linkage Group LG07"/>
</dbReference>
<dbReference type="Gene3D" id="1.20.5.490">
    <property type="entry name" value="Single helix bin"/>
    <property type="match status" value="1"/>
</dbReference>
<dbReference type="OrthoDB" id="8961796at2759"/>
<feature type="region of interest" description="Disordered" evidence="3">
    <location>
        <begin position="137"/>
        <end position="161"/>
    </location>
</feature>
<feature type="region of interest" description="Disordered" evidence="3">
    <location>
        <begin position="20"/>
        <end position="104"/>
    </location>
</feature>
<protein>
    <recommendedName>
        <fullName evidence="6">TSC22 domain family protein 2</fullName>
    </recommendedName>
</protein>
<dbReference type="PROSITE" id="PS51257">
    <property type="entry name" value="PROKAR_LIPOPROTEIN"/>
    <property type="match status" value="1"/>
</dbReference>
<feature type="compositionally biased region" description="Pro residues" evidence="3">
    <location>
        <begin position="478"/>
        <end position="493"/>
    </location>
</feature>
<evidence type="ECO:0000256" key="3">
    <source>
        <dbReference type="SAM" id="MobiDB-lite"/>
    </source>
</evidence>
<dbReference type="PROSITE" id="PS01289">
    <property type="entry name" value="TSC22"/>
    <property type="match status" value="1"/>
</dbReference>
<evidence type="ECO:0008006" key="6">
    <source>
        <dbReference type="Google" id="ProtNLM"/>
    </source>
</evidence>